<evidence type="ECO:0000313" key="2">
    <source>
        <dbReference type="EMBL" id="KAG5396156.1"/>
    </source>
</evidence>
<dbReference type="EMBL" id="JADBGQ010000005">
    <property type="protein sequence ID" value="KAG5396156.1"/>
    <property type="molecule type" value="Genomic_DNA"/>
</dbReference>
<proteinExistence type="predicted"/>
<dbReference type="Gene3D" id="3.40.50.720">
    <property type="entry name" value="NAD(P)-binding Rossmann-like Domain"/>
    <property type="match status" value="1"/>
</dbReference>
<protein>
    <recommendedName>
        <fullName evidence="1">NAD(P)-binding domain-containing protein</fullName>
    </recommendedName>
</protein>
<dbReference type="SUPFAM" id="SSF51735">
    <property type="entry name" value="NAD(P)-binding Rossmann-fold domains"/>
    <property type="match status" value="1"/>
</dbReference>
<sequence length="379" mass="41113">LFNRLSVAHVKIKPISSLHGNKKILIQKLKGDVARIRETIRCVSHSLSRHRLPNSTQMAATTTFFRPLLPSNSYKSRAVVDSPFVSVPRSSIPSSSPSLQLRSLVSDDRRKSNGKLRVSVIVSAAATTEPLTVLVTGAGGRTGQIVYKKLKERSDEFVARGLVRTKESKEKIGGEDEVFIGDIRDPSAIAPAVQGIDALVILTSAVPQMKPGFDPSKGGRPEFYFDEGAYPEQVDWIGQKNQIDAAKAAGVKQIVLVGSMGGTNINHPLNSIGNANILVWKRKAEQYLADSGIPYTIIRAGGLQDKEGGIRELLVGKDDELLETETRTIARADVAEVCVQALQLEEAKFKALDLASKPEGTGTPTTDFKALFAQVTTRF</sequence>
<feature type="domain" description="NAD(P)-binding" evidence="1">
    <location>
        <begin position="137"/>
        <end position="343"/>
    </location>
</feature>
<gene>
    <name evidence="2" type="primary">A05p009880.1_BraROA</name>
    <name evidence="2" type="ORF">IGI04_017970</name>
</gene>
<keyword evidence="3" id="KW-1185">Reference proteome</keyword>
<dbReference type="Pfam" id="PF13460">
    <property type="entry name" value="NAD_binding_10"/>
    <property type="match status" value="1"/>
</dbReference>
<dbReference type="Proteomes" id="UP000823674">
    <property type="component" value="Chromosome A05"/>
</dbReference>
<evidence type="ECO:0000313" key="3">
    <source>
        <dbReference type="Proteomes" id="UP000823674"/>
    </source>
</evidence>
<feature type="non-terminal residue" evidence="2">
    <location>
        <position position="1"/>
    </location>
</feature>
<organism evidence="2 3">
    <name type="scientific">Brassica rapa subsp. trilocularis</name>
    <dbReference type="NCBI Taxonomy" id="1813537"/>
    <lineage>
        <taxon>Eukaryota</taxon>
        <taxon>Viridiplantae</taxon>
        <taxon>Streptophyta</taxon>
        <taxon>Embryophyta</taxon>
        <taxon>Tracheophyta</taxon>
        <taxon>Spermatophyta</taxon>
        <taxon>Magnoliopsida</taxon>
        <taxon>eudicotyledons</taxon>
        <taxon>Gunneridae</taxon>
        <taxon>Pentapetalae</taxon>
        <taxon>rosids</taxon>
        <taxon>malvids</taxon>
        <taxon>Brassicales</taxon>
        <taxon>Brassicaceae</taxon>
        <taxon>Brassiceae</taxon>
        <taxon>Brassica</taxon>
    </lineage>
</organism>
<name>A0ABQ7MF87_BRACM</name>
<reference evidence="2 3" key="1">
    <citation type="submission" date="2021-03" db="EMBL/GenBank/DDBJ databases">
        <authorList>
            <person name="King G.J."/>
            <person name="Bancroft I."/>
            <person name="Baten A."/>
            <person name="Bloomfield J."/>
            <person name="Borpatragohain P."/>
            <person name="He Z."/>
            <person name="Irish N."/>
            <person name="Irwin J."/>
            <person name="Liu K."/>
            <person name="Mauleon R.P."/>
            <person name="Moore J."/>
            <person name="Morris R."/>
            <person name="Ostergaard L."/>
            <person name="Wang B."/>
            <person name="Wells R."/>
        </authorList>
    </citation>
    <scope>NUCLEOTIDE SEQUENCE [LARGE SCALE GENOMIC DNA]</scope>
    <source>
        <strain evidence="2">R-o-18</strain>
        <tissue evidence="2">Leaf</tissue>
    </source>
</reference>
<dbReference type="InterPro" id="IPR044163">
    <property type="entry name" value="SARED1-like"/>
</dbReference>
<dbReference type="InterPro" id="IPR016040">
    <property type="entry name" value="NAD(P)-bd_dom"/>
</dbReference>
<dbReference type="CDD" id="cd05243">
    <property type="entry name" value="SDR_a5"/>
    <property type="match status" value="1"/>
</dbReference>
<dbReference type="InterPro" id="IPR036291">
    <property type="entry name" value="NAD(P)-bd_dom_sf"/>
</dbReference>
<dbReference type="PANTHER" id="PTHR14194">
    <property type="entry name" value="NITROGEN METABOLIC REGULATION PROTEIN NMR-RELATED"/>
    <property type="match status" value="1"/>
</dbReference>
<dbReference type="PANTHER" id="PTHR14194:SF86">
    <property type="entry name" value="OS05G0110300 PROTEIN"/>
    <property type="match status" value="1"/>
</dbReference>
<accession>A0ABQ7MF87</accession>
<evidence type="ECO:0000259" key="1">
    <source>
        <dbReference type="Pfam" id="PF13460"/>
    </source>
</evidence>
<comment type="caution">
    <text evidence="2">The sequence shown here is derived from an EMBL/GenBank/DDBJ whole genome shotgun (WGS) entry which is preliminary data.</text>
</comment>